<feature type="region of interest" description="Disordered" evidence="1">
    <location>
        <begin position="262"/>
        <end position="353"/>
    </location>
</feature>
<feature type="compositionally biased region" description="Low complexity" evidence="1">
    <location>
        <begin position="39"/>
        <end position="62"/>
    </location>
</feature>
<dbReference type="InParanoid" id="A0A1X2HJ70"/>
<feature type="compositionally biased region" description="Low complexity" evidence="1">
    <location>
        <begin position="200"/>
        <end position="232"/>
    </location>
</feature>
<dbReference type="STRING" id="13706.A0A1X2HJ70"/>
<organism evidence="3 4">
    <name type="scientific">Syncephalastrum racemosum</name>
    <name type="common">Filamentous fungus</name>
    <dbReference type="NCBI Taxonomy" id="13706"/>
    <lineage>
        <taxon>Eukaryota</taxon>
        <taxon>Fungi</taxon>
        <taxon>Fungi incertae sedis</taxon>
        <taxon>Mucoromycota</taxon>
        <taxon>Mucoromycotina</taxon>
        <taxon>Mucoromycetes</taxon>
        <taxon>Mucorales</taxon>
        <taxon>Syncephalastraceae</taxon>
        <taxon>Syncephalastrum</taxon>
    </lineage>
</organism>
<accession>A0A1X2HJ70</accession>
<dbReference type="Pfam" id="PF00172">
    <property type="entry name" value="Zn_clus"/>
    <property type="match status" value="1"/>
</dbReference>
<reference evidence="3 4" key="1">
    <citation type="submission" date="2016-07" db="EMBL/GenBank/DDBJ databases">
        <title>Pervasive Adenine N6-methylation of Active Genes in Fungi.</title>
        <authorList>
            <consortium name="DOE Joint Genome Institute"/>
            <person name="Mondo S.J."/>
            <person name="Dannebaum R.O."/>
            <person name="Kuo R.C."/>
            <person name="Labutti K."/>
            <person name="Haridas S."/>
            <person name="Kuo A."/>
            <person name="Salamov A."/>
            <person name="Ahrendt S.R."/>
            <person name="Lipzen A."/>
            <person name="Sullivan W."/>
            <person name="Andreopoulos W.B."/>
            <person name="Clum A."/>
            <person name="Lindquist E."/>
            <person name="Daum C."/>
            <person name="Ramamoorthy G.K."/>
            <person name="Gryganskyi A."/>
            <person name="Culley D."/>
            <person name="Magnuson J.K."/>
            <person name="James T.Y."/>
            <person name="O'Malley M.A."/>
            <person name="Stajich J.E."/>
            <person name="Spatafora J.W."/>
            <person name="Visel A."/>
            <person name="Grigoriev I.V."/>
        </authorList>
    </citation>
    <scope>NUCLEOTIDE SEQUENCE [LARGE SCALE GENOMIC DNA]</scope>
    <source>
        <strain evidence="3 4">NRRL 2496</strain>
    </source>
</reference>
<evidence type="ECO:0000313" key="3">
    <source>
        <dbReference type="EMBL" id="ORY99140.1"/>
    </source>
</evidence>
<keyword evidence="4" id="KW-1185">Reference proteome</keyword>
<evidence type="ECO:0000313" key="4">
    <source>
        <dbReference type="Proteomes" id="UP000242180"/>
    </source>
</evidence>
<feature type="compositionally biased region" description="Low complexity" evidence="1">
    <location>
        <begin position="336"/>
        <end position="347"/>
    </location>
</feature>
<dbReference type="InterPro" id="IPR001138">
    <property type="entry name" value="Zn2Cys6_DnaBD"/>
</dbReference>
<dbReference type="Gene3D" id="4.10.240.10">
    <property type="entry name" value="Zn(2)-C6 fungal-type DNA-binding domain"/>
    <property type="match status" value="1"/>
</dbReference>
<gene>
    <name evidence="3" type="ORF">BCR43DRAFT_513274</name>
</gene>
<feature type="domain" description="Zn(2)-C6 fungal-type" evidence="2">
    <location>
        <begin position="109"/>
        <end position="138"/>
    </location>
</feature>
<dbReference type="InterPro" id="IPR036864">
    <property type="entry name" value="Zn2-C6_fun-type_DNA-bd_sf"/>
</dbReference>
<feature type="region of interest" description="Disordered" evidence="1">
    <location>
        <begin position="200"/>
        <end position="238"/>
    </location>
</feature>
<dbReference type="GO" id="GO:0008270">
    <property type="term" value="F:zinc ion binding"/>
    <property type="evidence" value="ECO:0007669"/>
    <property type="project" value="InterPro"/>
</dbReference>
<name>A0A1X2HJ70_SYNRA</name>
<dbReference type="AlphaFoldDB" id="A0A1X2HJ70"/>
<evidence type="ECO:0000256" key="1">
    <source>
        <dbReference type="SAM" id="MobiDB-lite"/>
    </source>
</evidence>
<proteinExistence type="predicted"/>
<dbReference type="PROSITE" id="PS50048">
    <property type="entry name" value="ZN2_CY6_FUNGAL_2"/>
    <property type="match status" value="1"/>
</dbReference>
<dbReference type="EMBL" id="MCGN01000003">
    <property type="protein sequence ID" value="ORY99140.1"/>
    <property type="molecule type" value="Genomic_DNA"/>
</dbReference>
<comment type="caution">
    <text evidence="3">The sequence shown here is derived from an EMBL/GenBank/DDBJ whole genome shotgun (WGS) entry which is preliminary data.</text>
</comment>
<dbReference type="OrthoDB" id="2123952at2759"/>
<dbReference type="SUPFAM" id="SSF57701">
    <property type="entry name" value="Zn2/Cys6 DNA-binding domain"/>
    <property type="match status" value="1"/>
</dbReference>
<dbReference type="PROSITE" id="PS00463">
    <property type="entry name" value="ZN2_CY6_FUNGAL_1"/>
    <property type="match status" value="1"/>
</dbReference>
<dbReference type="CDD" id="cd00067">
    <property type="entry name" value="GAL4"/>
    <property type="match status" value="1"/>
</dbReference>
<feature type="compositionally biased region" description="Low complexity" evidence="1">
    <location>
        <begin position="269"/>
        <end position="321"/>
    </location>
</feature>
<feature type="region of interest" description="Disordered" evidence="1">
    <location>
        <begin position="82"/>
        <end position="108"/>
    </location>
</feature>
<dbReference type="SMART" id="SM00066">
    <property type="entry name" value="GAL4"/>
    <property type="match status" value="1"/>
</dbReference>
<protein>
    <recommendedName>
        <fullName evidence="2">Zn(2)-C6 fungal-type domain-containing protein</fullName>
    </recommendedName>
</protein>
<dbReference type="GO" id="GO:0000981">
    <property type="term" value="F:DNA-binding transcription factor activity, RNA polymerase II-specific"/>
    <property type="evidence" value="ECO:0007669"/>
    <property type="project" value="InterPro"/>
</dbReference>
<feature type="region of interest" description="Disordered" evidence="1">
    <location>
        <begin position="39"/>
        <end position="65"/>
    </location>
</feature>
<dbReference type="Proteomes" id="UP000242180">
    <property type="component" value="Unassembled WGS sequence"/>
</dbReference>
<sequence>MTFNGPSAPTSNTETSGFRTHMCVSPHCAQCSDNTNNDNRHNNNNTTPASSTISSSLSASATPRHQGLGSYRLVDASLDALPRSKSTSTTQSTTPPPQHTPQRLSSGSACETCRRRKTKCDGGNPCAFCASNRIECMHRATRRKRSAATLARVRDAPTSTTRPATAAAAAAAVLTPVPMEGHNPLSKQVSCPSLILSAPWSPSTASTASTTTDTLRSQQQQHLNQQKQTSLQKEGMPSMMDQLSCRTFAATLEQHRSHSHYPIYPIAGSSSSASSSTRPSPSSTHTTAATTTTQSQQPAHITTSYHSTTTTVISTSQISTSPQPPMTVPDQHHPRQQQSQYHSSFYSAPSAEP</sequence>
<evidence type="ECO:0000259" key="2">
    <source>
        <dbReference type="PROSITE" id="PS50048"/>
    </source>
</evidence>